<dbReference type="PANTHER" id="PTHR23329">
    <property type="entry name" value="TUFTELIN-INTERACTING PROTEIN 11-RELATED"/>
    <property type="match status" value="1"/>
</dbReference>
<organism evidence="5 6">
    <name type="scientific">Gomphillus americanus</name>
    <dbReference type="NCBI Taxonomy" id="1940652"/>
    <lineage>
        <taxon>Eukaryota</taxon>
        <taxon>Fungi</taxon>
        <taxon>Dikarya</taxon>
        <taxon>Ascomycota</taxon>
        <taxon>Pezizomycotina</taxon>
        <taxon>Lecanoromycetes</taxon>
        <taxon>OSLEUM clade</taxon>
        <taxon>Ostropomycetidae</taxon>
        <taxon>Ostropales</taxon>
        <taxon>Graphidaceae</taxon>
        <taxon>Gomphilloideae</taxon>
        <taxon>Gomphillus</taxon>
    </lineage>
</organism>
<feature type="coiled-coil region" evidence="2">
    <location>
        <begin position="211"/>
        <end position="266"/>
    </location>
</feature>
<evidence type="ECO:0000259" key="4">
    <source>
        <dbReference type="PROSITE" id="PS50174"/>
    </source>
</evidence>
<dbReference type="GO" id="GO:0071008">
    <property type="term" value="C:U2-type post-mRNA release spliceosomal complex"/>
    <property type="evidence" value="ECO:0007669"/>
    <property type="project" value="TreeGrafter"/>
</dbReference>
<feature type="compositionally biased region" description="Basic and acidic residues" evidence="3">
    <location>
        <begin position="106"/>
        <end position="138"/>
    </location>
</feature>
<accession>A0A8H3I773</accession>
<comment type="similarity">
    <text evidence="1">Belongs to the TFP11/STIP family.</text>
</comment>
<comment type="caution">
    <text evidence="5">The sequence shown here is derived from an EMBL/GenBank/DDBJ whole genome shotgun (WGS) entry which is preliminary data.</text>
</comment>
<dbReference type="InterPro" id="IPR000467">
    <property type="entry name" value="G_patch_dom"/>
</dbReference>
<name>A0A8H3I773_9LECA</name>
<dbReference type="GO" id="GO:0000390">
    <property type="term" value="P:spliceosomal complex disassembly"/>
    <property type="evidence" value="ECO:0007669"/>
    <property type="project" value="InterPro"/>
</dbReference>
<dbReference type="SMART" id="SM00443">
    <property type="entry name" value="G_patch"/>
    <property type="match status" value="1"/>
</dbReference>
<sequence length="764" mass="86627">MSATESSEDERPSFAGAGLGANRRKFVGGARSDREGSPAKKMRFSKQSNARKGDETPEYSKAGSFASRMMAQMGYKQGEGLGREGKGRLAPIETQLRPQGAGLGAVKEKTKQAKEEEKREAAFRGEIIHDSSEEERERRKQRKSKRPGASTTASYQKPKIKYRTAREIELESKGLEIPDVLKTLVDVSGNKTELLLTSTPTIVDSEEVKIAKRARRDLEAYAEDWKSLQERKRYYEDEFQRHVHEMNQIQDRASNLEKLLGEMEALRSLKTQDSDLDTVSEMLQLLEIRLHLSREEAFEETIKAASLNIQEITIAAIVPSFIQIMKEWDPLETENPHKVVDSLAVLKEHLGLREKLELVDGNGVSVTRRRQAGSCYDSMINTYWLPVVRNTVVNEWRVEDPEPMTKIVELWTNLLPPFVSSILMNQLIIPRLVAAVKKWRPGHRQEGERGFVRANPDVFLFPWLPMLPSQHLDPQASSSLLSDVRRKFAMELGKYDASWGPPKWTAPWAQVKAFKPALSALYTNHLVPKLAQYVDQIDYSPTLERRTEPEPSADWPLRYLSNWHEMLGDMTMSHLLAAHFFPKLMKATHQWLLTGPVIDQIGSYTQFWHKGMSEDLQKLPAVHKGWKRFSTMIGRAIDLGDSVARELTIPEEELSESDSVQKDNIQDLDNTDDLNSSDDSMEPFTFRDILEGWCEERGLVLLPLHPAVTADGLPLYRITDGASARGGVRVYLQGDVIWAEHQKEKGKFASTILGDQLAARGRES</sequence>
<dbReference type="EMBL" id="CAJPDQ010000003">
    <property type="protein sequence ID" value="CAF9907463.1"/>
    <property type="molecule type" value="Genomic_DNA"/>
</dbReference>
<evidence type="ECO:0000256" key="3">
    <source>
        <dbReference type="SAM" id="MobiDB-lite"/>
    </source>
</evidence>
<feature type="region of interest" description="Disordered" evidence="3">
    <location>
        <begin position="650"/>
        <end position="679"/>
    </location>
</feature>
<dbReference type="InterPro" id="IPR045211">
    <property type="entry name" value="TFP11/STIP/Ntr1"/>
</dbReference>
<reference evidence="5" key="1">
    <citation type="submission" date="2021-03" db="EMBL/GenBank/DDBJ databases">
        <authorList>
            <person name="Tagirdzhanova G."/>
        </authorList>
    </citation>
    <scope>NUCLEOTIDE SEQUENCE</scope>
</reference>
<dbReference type="GO" id="GO:0003676">
    <property type="term" value="F:nucleic acid binding"/>
    <property type="evidence" value="ECO:0007669"/>
    <property type="project" value="InterPro"/>
</dbReference>
<evidence type="ECO:0000313" key="5">
    <source>
        <dbReference type="EMBL" id="CAF9907463.1"/>
    </source>
</evidence>
<dbReference type="OrthoDB" id="4822at2759"/>
<dbReference type="Proteomes" id="UP000664169">
    <property type="component" value="Unassembled WGS sequence"/>
</dbReference>
<keyword evidence="2" id="KW-0175">Coiled coil</keyword>
<gene>
    <name evidence="5" type="ORF">GOMPHAMPRED_005113</name>
</gene>
<feature type="domain" description="G-patch" evidence="4">
    <location>
        <begin position="62"/>
        <end position="108"/>
    </location>
</feature>
<evidence type="ECO:0000313" key="6">
    <source>
        <dbReference type="Proteomes" id="UP000664169"/>
    </source>
</evidence>
<evidence type="ECO:0000256" key="2">
    <source>
        <dbReference type="SAM" id="Coils"/>
    </source>
</evidence>
<proteinExistence type="inferred from homology"/>
<dbReference type="InterPro" id="IPR022783">
    <property type="entry name" value="GCFC_dom"/>
</dbReference>
<feature type="region of interest" description="Disordered" evidence="3">
    <location>
        <begin position="1"/>
        <end position="158"/>
    </location>
</feature>
<protein>
    <recommendedName>
        <fullName evidence="4">G-patch domain-containing protein</fullName>
    </recommendedName>
</protein>
<dbReference type="Pfam" id="PF01585">
    <property type="entry name" value="G-patch"/>
    <property type="match status" value="1"/>
</dbReference>
<dbReference type="AlphaFoldDB" id="A0A8H3I773"/>
<dbReference type="PROSITE" id="PS50174">
    <property type="entry name" value="G_PATCH"/>
    <property type="match status" value="1"/>
</dbReference>
<evidence type="ECO:0000256" key="1">
    <source>
        <dbReference type="ARBA" id="ARBA00010900"/>
    </source>
</evidence>
<dbReference type="Pfam" id="PF07842">
    <property type="entry name" value="GCFC"/>
    <property type="match status" value="1"/>
</dbReference>
<feature type="compositionally biased region" description="Acidic residues" evidence="3">
    <location>
        <begin position="669"/>
        <end position="679"/>
    </location>
</feature>
<keyword evidence="6" id="KW-1185">Reference proteome</keyword>
<dbReference type="PANTHER" id="PTHR23329:SF1">
    <property type="entry name" value="TUFTELIN-INTERACTING PROTEIN 11"/>
    <property type="match status" value="1"/>
</dbReference>